<dbReference type="AlphaFoldDB" id="A0A8S2DYK6"/>
<dbReference type="EMBL" id="CAJOBA010008650">
    <property type="protein sequence ID" value="CAF3833444.1"/>
    <property type="molecule type" value="Genomic_DNA"/>
</dbReference>
<evidence type="ECO:0000259" key="4">
    <source>
        <dbReference type="PROSITE" id="PS50102"/>
    </source>
</evidence>
<feature type="domain" description="RRM" evidence="4">
    <location>
        <begin position="357"/>
        <end position="428"/>
    </location>
</feature>
<dbReference type="PROSITE" id="PS50102">
    <property type="entry name" value="RRM"/>
    <property type="match status" value="1"/>
</dbReference>
<dbReference type="Proteomes" id="UP000682733">
    <property type="component" value="Unassembled WGS sequence"/>
</dbReference>
<dbReference type="Gene3D" id="3.30.70.330">
    <property type="match status" value="1"/>
</dbReference>
<evidence type="ECO:0000256" key="1">
    <source>
        <dbReference type="ARBA" id="ARBA00022884"/>
    </source>
</evidence>
<feature type="compositionally biased region" description="Polar residues" evidence="3">
    <location>
        <begin position="234"/>
        <end position="248"/>
    </location>
</feature>
<sequence length="607" mass="67964">MRSNNVNRGQHVSVLKRLSGDTTRQQQQRQTPRVNDARELLTKKNILKKSPASSFDARQLIQERNKSASSSSTITTPFRSEQMLLEENPMVVVTGLKDIRMRDGRMVTGLGPPKPKKIFNVGPSTFVTIRNNPANPQSLFTKTFTNNLARMDMEDNDDDEMTKRQESDDLSSLSDQKVVVSVVNDLYKKVNKPATMSSSTTATITSSSSVHSITNDRARLPIQRKLPVKRQHNDASIQTVTRTTSPPLQQERIRGIRSPIRRTKISTSTTTHDINEDLDIDEPIEPPPKRAQLHSTQQHEHQQSSYLVRKTIQQTSNNLTTTKRTSTTAVSTTTAPIGRLSTTMEKQNLLKNLNDETTVLVTNLHSTVTEDDVMELFGQAGQINHISVLSRGCIQIVYKHREHAEQACSKYHNRLLDGQLMYVSLQQPDTSLTPLSSTKTTSTNIGSPLTTTMVPQVTTTVNKPILAQSQQKDNGRLNQPLKLNTPPTTTNGTNNPMSTTTNNKIIIDPTLIRQALFQPSTNNTNPVQFQNSFKICLEQLKRDDKLGILLFELDETALIIVAMYNRINVVEKLLLNCARTDLCKNSDVTVLVRAKESRNGPDKENLN</sequence>
<dbReference type="InterPro" id="IPR035979">
    <property type="entry name" value="RBD_domain_sf"/>
</dbReference>
<evidence type="ECO:0000313" key="7">
    <source>
        <dbReference type="Proteomes" id="UP000677228"/>
    </source>
</evidence>
<evidence type="ECO:0000313" key="5">
    <source>
        <dbReference type="EMBL" id="CAF1068813.1"/>
    </source>
</evidence>
<dbReference type="PANTHER" id="PTHR19965:SF96">
    <property type="entry name" value="POLYMERASE DELTA-INTERACTING PROTEIN 3"/>
    <property type="match status" value="1"/>
</dbReference>
<name>A0A8S2DYK6_9BILA</name>
<gene>
    <name evidence="5" type="ORF">OVA965_LOCUS17791</name>
    <name evidence="6" type="ORF">TMI583_LOCUS17802</name>
</gene>
<dbReference type="GO" id="GO:0016973">
    <property type="term" value="P:poly(A)+ mRNA export from nucleus"/>
    <property type="evidence" value="ECO:0007669"/>
    <property type="project" value="TreeGrafter"/>
</dbReference>
<dbReference type="Proteomes" id="UP000677228">
    <property type="component" value="Unassembled WGS sequence"/>
</dbReference>
<dbReference type="InterPro" id="IPR000504">
    <property type="entry name" value="RRM_dom"/>
</dbReference>
<dbReference type="SUPFAM" id="SSF54928">
    <property type="entry name" value="RNA-binding domain, RBD"/>
    <property type="match status" value="1"/>
</dbReference>
<protein>
    <recommendedName>
        <fullName evidence="4">RRM domain-containing protein</fullName>
    </recommendedName>
</protein>
<dbReference type="Pfam" id="PF00076">
    <property type="entry name" value="RRM_1"/>
    <property type="match status" value="1"/>
</dbReference>
<feature type="region of interest" description="Disordered" evidence="3">
    <location>
        <begin position="468"/>
        <end position="502"/>
    </location>
</feature>
<evidence type="ECO:0000313" key="6">
    <source>
        <dbReference type="EMBL" id="CAF3833444.1"/>
    </source>
</evidence>
<keyword evidence="1 2" id="KW-0694">RNA-binding</keyword>
<dbReference type="InterPro" id="IPR051229">
    <property type="entry name" value="ALYREF_mRNA_export"/>
</dbReference>
<dbReference type="EMBL" id="CAJNOK010008635">
    <property type="protein sequence ID" value="CAF1068813.1"/>
    <property type="molecule type" value="Genomic_DNA"/>
</dbReference>
<comment type="caution">
    <text evidence="5">The sequence shown here is derived from an EMBL/GenBank/DDBJ whole genome shotgun (WGS) entry which is preliminary data.</text>
</comment>
<organism evidence="5 7">
    <name type="scientific">Didymodactylos carnosus</name>
    <dbReference type="NCBI Taxonomy" id="1234261"/>
    <lineage>
        <taxon>Eukaryota</taxon>
        <taxon>Metazoa</taxon>
        <taxon>Spiralia</taxon>
        <taxon>Gnathifera</taxon>
        <taxon>Rotifera</taxon>
        <taxon>Eurotatoria</taxon>
        <taxon>Bdelloidea</taxon>
        <taxon>Philodinida</taxon>
        <taxon>Philodinidae</taxon>
        <taxon>Didymodactylos</taxon>
    </lineage>
</organism>
<feature type="region of interest" description="Disordered" evidence="3">
    <location>
        <begin position="1"/>
        <end position="34"/>
    </location>
</feature>
<feature type="region of interest" description="Disordered" evidence="3">
    <location>
        <begin position="266"/>
        <end position="305"/>
    </location>
</feature>
<feature type="compositionally biased region" description="Low complexity" evidence="3">
    <location>
        <begin position="22"/>
        <end position="33"/>
    </location>
</feature>
<feature type="compositionally biased region" description="Low complexity" evidence="3">
    <location>
        <begin position="484"/>
        <end position="502"/>
    </location>
</feature>
<proteinExistence type="predicted"/>
<feature type="compositionally biased region" description="Polar residues" evidence="3">
    <location>
        <begin position="1"/>
        <end position="10"/>
    </location>
</feature>
<evidence type="ECO:0000256" key="3">
    <source>
        <dbReference type="SAM" id="MobiDB-lite"/>
    </source>
</evidence>
<dbReference type="PANTHER" id="PTHR19965">
    <property type="entry name" value="RNA AND EXPORT FACTOR BINDING PROTEIN"/>
    <property type="match status" value="1"/>
</dbReference>
<evidence type="ECO:0000256" key="2">
    <source>
        <dbReference type="PROSITE-ProRule" id="PRU00176"/>
    </source>
</evidence>
<feature type="region of interest" description="Disordered" evidence="3">
    <location>
        <begin position="228"/>
        <end position="248"/>
    </location>
</feature>
<dbReference type="SMART" id="SM00360">
    <property type="entry name" value="RRM"/>
    <property type="match status" value="1"/>
</dbReference>
<dbReference type="GO" id="GO:0003729">
    <property type="term" value="F:mRNA binding"/>
    <property type="evidence" value="ECO:0007669"/>
    <property type="project" value="TreeGrafter"/>
</dbReference>
<reference evidence="5" key="1">
    <citation type="submission" date="2021-02" db="EMBL/GenBank/DDBJ databases">
        <authorList>
            <person name="Nowell W R."/>
        </authorList>
    </citation>
    <scope>NUCLEOTIDE SEQUENCE</scope>
</reference>
<dbReference type="InterPro" id="IPR012677">
    <property type="entry name" value="Nucleotide-bd_a/b_plait_sf"/>
</dbReference>
<accession>A0A8S2DYK6</accession>
<dbReference type="GO" id="GO:0016607">
    <property type="term" value="C:nuclear speck"/>
    <property type="evidence" value="ECO:0007669"/>
    <property type="project" value="TreeGrafter"/>
</dbReference>